<keyword evidence="9" id="KW-0808">Transferase</keyword>
<protein>
    <submittedName>
        <fullName evidence="9">Glycerol acyltransferase</fullName>
    </submittedName>
</protein>
<name>A0A1F6VCM5_9PROT</name>
<dbReference type="GO" id="GO:0005886">
    <property type="term" value="C:plasma membrane"/>
    <property type="evidence" value="ECO:0007669"/>
    <property type="project" value="UniProtKB-SubCell"/>
</dbReference>
<keyword evidence="2" id="KW-0813">Transport</keyword>
<feature type="transmembrane region" description="Helical" evidence="7">
    <location>
        <begin position="264"/>
        <end position="283"/>
    </location>
</feature>
<evidence type="ECO:0000313" key="10">
    <source>
        <dbReference type="Proteomes" id="UP000179076"/>
    </source>
</evidence>
<dbReference type="Gene3D" id="1.20.1250.20">
    <property type="entry name" value="MFS general substrate transporter like domains"/>
    <property type="match status" value="1"/>
</dbReference>
<feature type="transmembrane region" description="Helical" evidence="7">
    <location>
        <begin position="149"/>
        <end position="169"/>
    </location>
</feature>
<keyword evidence="6 7" id="KW-0472">Membrane</keyword>
<dbReference type="PANTHER" id="PTHR43266">
    <property type="entry name" value="MACROLIDE-EFFLUX PROTEIN"/>
    <property type="match status" value="1"/>
</dbReference>
<dbReference type="AlphaFoldDB" id="A0A1F6VCM5"/>
<reference evidence="9 10" key="1">
    <citation type="journal article" date="2016" name="Nat. Commun.">
        <title>Thousands of microbial genomes shed light on interconnected biogeochemical processes in an aquifer system.</title>
        <authorList>
            <person name="Anantharaman K."/>
            <person name="Brown C.T."/>
            <person name="Hug L.A."/>
            <person name="Sharon I."/>
            <person name="Castelle C.J."/>
            <person name="Probst A.J."/>
            <person name="Thomas B.C."/>
            <person name="Singh A."/>
            <person name="Wilkins M.J."/>
            <person name="Karaoz U."/>
            <person name="Brodie E.L."/>
            <person name="Williams K.H."/>
            <person name="Hubbard S.S."/>
            <person name="Banfield J.F."/>
        </authorList>
    </citation>
    <scope>NUCLEOTIDE SEQUENCE [LARGE SCALE GENOMIC DNA]</scope>
</reference>
<dbReference type="CDD" id="cd07989">
    <property type="entry name" value="LPLAT_AGPAT-like"/>
    <property type="match status" value="1"/>
</dbReference>
<dbReference type="EMBL" id="MFSP01000063">
    <property type="protein sequence ID" value="OGI67328.1"/>
    <property type="molecule type" value="Genomic_DNA"/>
</dbReference>
<evidence type="ECO:0000256" key="4">
    <source>
        <dbReference type="ARBA" id="ARBA00022692"/>
    </source>
</evidence>
<dbReference type="InterPro" id="IPR002123">
    <property type="entry name" value="Plipid/glycerol_acylTrfase"/>
</dbReference>
<evidence type="ECO:0000256" key="5">
    <source>
        <dbReference type="ARBA" id="ARBA00022989"/>
    </source>
</evidence>
<comment type="subcellular location">
    <subcellularLocation>
        <location evidence="1">Cell membrane</location>
        <topology evidence="1">Multi-pass membrane protein</topology>
    </subcellularLocation>
</comment>
<dbReference type="GO" id="GO:0022857">
    <property type="term" value="F:transmembrane transporter activity"/>
    <property type="evidence" value="ECO:0007669"/>
    <property type="project" value="InterPro"/>
</dbReference>
<keyword evidence="9" id="KW-0012">Acyltransferase</keyword>
<dbReference type="Pfam" id="PF07690">
    <property type="entry name" value="MFS_1"/>
    <property type="match status" value="1"/>
</dbReference>
<evidence type="ECO:0000256" key="3">
    <source>
        <dbReference type="ARBA" id="ARBA00022475"/>
    </source>
</evidence>
<dbReference type="GO" id="GO:0016746">
    <property type="term" value="F:acyltransferase activity"/>
    <property type="evidence" value="ECO:0007669"/>
    <property type="project" value="UniProtKB-KW"/>
</dbReference>
<evidence type="ECO:0000256" key="6">
    <source>
        <dbReference type="ARBA" id="ARBA00023136"/>
    </source>
</evidence>
<feature type="transmembrane region" description="Helical" evidence="7">
    <location>
        <begin position="228"/>
        <end position="252"/>
    </location>
</feature>
<evidence type="ECO:0000256" key="1">
    <source>
        <dbReference type="ARBA" id="ARBA00004651"/>
    </source>
</evidence>
<dbReference type="InterPro" id="IPR011701">
    <property type="entry name" value="MFS"/>
</dbReference>
<feature type="transmembrane region" description="Helical" evidence="7">
    <location>
        <begin position="175"/>
        <end position="196"/>
    </location>
</feature>
<feature type="transmembrane region" description="Helical" evidence="7">
    <location>
        <begin position="54"/>
        <end position="73"/>
    </location>
</feature>
<evidence type="ECO:0000259" key="8">
    <source>
        <dbReference type="SMART" id="SM00563"/>
    </source>
</evidence>
<dbReference type="SUPFAM" id="SSF103473">
    <property type="entry name" value="MFS general substrate transporter"/>
    <property type="match status" value="1"/>
</dbReference>
<dbReference type="InterPro" id="IPR036259">
    <property type="entry name" value="MFS_trans_sf"/>
</dbReference>
<dbReference type="Pfam" id="PF01553">
    <property type="entry name" value="Acyltransferase"/>
    <property type="match status" value="1"/>
</dbReference>
<feature type="transmembrane region" description="Helical" evidence="7">
    <location>
        <begin position="334"/>
        <end position="359"/>
    </location>
</feature>
<keyword evidence="4 7" id="KW-0812">Transmembrane</keyword>
<feature type="transmembrane region" description="Helical" evidence="7">
    <location>
        <begin position="295"/>
        <end position="314"/>
    </location>
</feature>
<gene>
    <name evidence="9" type="ORF">A2W18_15365</name>
</gene>
<keyword evidence="5 7" id="KW-1133">Transmembrane helix</keyword>
<feature type="transmembrane region" description="Helical" evidence="7">
    <location>
        <begin position="371"/>
        <end position="394"/>
    </location>
</feature>
<dbReference type="SUPFAM" id="SSF69593">
    <property type="entry name" value="Glycerol-3-phosphate (1)-acyltransferase"/>
    <property type="match status" value="1"/>
</dbReference>
<evidence type="ECO:0000256" key="7">
    <source>
        <dbReference type="SAM" id="Phobius"/>
    </source>
</evidence>
<sequence>MGSGSQFRLLGQRRYLPFFIAQAFGAFNDNVYKNVLVILATYQAASYTDIDPALLTNLAGGLFILPYVLFSGIAGELADRYDKALVLKIVKAAEIPVMALAGLGFVLHDIAILLAALFLMGMQSTFFAPAKYGILPEVLHETELVGGNALLESGTFLAILIGTLTAGILATRGDLSAIISAILVIATFGFVVSLAIPKRAPASPSLRVDWRLWKSTWDNIRVAYESRVVFQSLLGASWFWFYGALILAQLPLLSKTVFGGNEEVVTTMLVVFSIGIGAGSLLCERLSGHKVELGLVPFGSIGLTLFAVDLYFASPAAPSPTELGAMQFLAQAGAWRVLFDLGMIGVFGGFFVVPLYALIQQRAPREATSRVIAANNILNAVFIVAAALFGAMLLKLGLTIPKLLLVTGILNVVVAAYIYTLVPEFLLRFLSWLLIHFIYRLRKSGLENIPDEGPALLVCNHVGYVDALVISAACRRPIRFIMEAGIFKIPLLSAVFRGMKAIPVASAKEDPETYRRAFEIVAAELRDGNLVCIFPEGQLTADGEVAEFRPGVMRILKETPVPVVPLALSGLWDSIFSRKEKSPWRRLPKGIWPKIALKVGAPVEPAQVTPEGLRKHVVALRGAWQ</sequence>
<evidence type="ECO:0000256" key="2">
    <source>
        <dbReference type="ARBA" id="ARBA00022448"/>
    </source>
</evidence>
<proteinExistence type="predicted"/>
<organism evidence="9 10">
    <name type="scientific">Candidatus Muproteobacteria bacterium RBG_16_60_9</name>
    <dbReference type="NCBI Taxonomy" id="1817755"/>
    <lineage>
        <taxon>Bacteria</taxon>
        <taxon>Pseudomonadati</taxon>
        <taxon>Pseudomonadota</taxon>
        <taxon>Candidatus Muproteobacteria</taxon>
    </lineage>
</organism>
<dbReference type="SMART" id="SM00563">
    <property type="entry name" value="PlsC"/>
    <property type="match status" value="1"/>
</dbReference>
<evidence type="ECO:0000313" key="9">
    <source>
        <dbReference type="EMBL" id="OGI67328.1"/>
    </source>
</evidence>
<keyword evidence="3" id="KW-1003">Cell membrane</keyword>
<accession>A0A1F6VCM5</accession>
<dbReference type="CDD" id="cd06173">
    <property type="entry name" value="MFS_MefA_like"/>
    <property type="match status" value="1"/>
</dbReference>
<comment type="caution">
    <text evidence="9">The sequence shown here is derived from an EMBL/GenBank/DDBJ whole genome shotgun (WGS) entry which is preliminary data.</text>
</comment>
<dbReference type="Proteomes" id="UP000179076">
    <property type="component" value="Unassembled WGS sequence"/>
</dbReference>
<dbReference type="PANTHER" id="PTHR43266:SF2">
    <property type="entry name" value="MAJOR FACILITATOR SUPERFAMILY (MFS) PROFILE DOMAIN-CONTAINING PROTEIN"/>
    <property type="match status" value="1"/>
</dbReference>
<feature type="domain" description="Phospholipid/glycerol acyltransferase" evidence="8">
    <location>
        <begin position="455"/>
        <end position="571"/>
    </location>
</feature>